<evidence type="ECO:0000313" key="2">
    <source>
        <dbReference type="Proteomes" id="UP000265520"/>
    </source>
</evidence>
<evidence type="ECO:0000313" key="1">
    <source>
        <dbReference type="EMBL" id="MCI83809.1"/>
    </source>
</evidence>
<comment type="caution">
    <text evidence="1">The sequence shown here is derived from an EMBL/GenBank/DDBJ whole genome shotgun (WGS) entry which is preliminary data.</text>
</comment>
<reference evidence="1 2" key="1">
    <citation type="journal article" date="2018" name="Front. Plant Sci.">
        <title>Red Clover (Trifolium pratense) and Zigzag Clover (T. medium) - A Picture of Genomic Similarities and Differences.</title>
        <authorList>
            <person name="Dluhosova J."/>
            <person name="Istvanek J."/>
            <person name="Nedelnik J."/>
            <person name="Repkova J."/>
        </authorList>
    </citation>
    <scope>NUCLEOTIDE SEQUENCE [LARGE SCALE GENOMIC DNA]</scope>
    <source>
        <strain evidence="2">cv. 10/8</strain>
        <tissue evidence="1">Leaf</tissue>
    </source>
</reference>
<organism evidence="1 2">
    <name type="scientific">Trifolium medium</name>
    <dbReference type="NCBI Taxonomy" id="97028"/>
    <lineage>
        <taxon>Eukaryota</taxon>
        <taxon>Viridiplantae</taxon>
        <taxon>Streptophyta</taxon>
        <taxon>Embryophyta</taxon>
        <taxon>Tracheophyta</taxon>
        <taxon>Spermatophyta</taxon>
        <taxon>Magnoliopsida</taxon>
        <taxon>eudicotyledons</taxon>
        <taxon>Gunneridae</taxon>
        <taxon>Pentapetalae</taxon>
        <taxon>rosids</taxon>
        <taxon>fabids</taxon>
        <taxon>Fabales</taxon>
        <taxon>Fabaceae</taxon>
        <taxon>Papilionoideae</taxon>
        <taxon>50 kb inversion clade</taxon>
        <taxon>NPAAA clade</taxon>
        <taxon>Hologalegina</taxon>
        <taxon>IRL clade</taxon>
        <taxon>Trifolieae</taxon>
        <taxon>Trifolium</taxon>
    </lineage>
</organism>
<name>A0A392V948_9FABA</name>
<dbReference type="AlphaFoldDB" id="A0A392V948"/>
<sequence length="30" mass="3531">MNGVVMEFDSGGEKVDDGRKRKEFTFHREE</sequence>
<feature type="non-terminal residue" evidence="1">
    <location>
        <position position="30"/>
    </location>
</feature>
<dbReference type="EMBL" id="LXQA011075942">
    <property type="protein sequence ID" value="MCI83809.1"/>
    <property type="molecule type" value="Genomic_DNA"/>
</dbReference>
<accession>A0A392V948</accession>
<proteinExistence type="predicted"/>
<protein>
    <submittedName>
        <fullName evidence="1">Uncharacterized protein</fullName>
    </submittedName>
</protein>
<keyword evidence="2" id="KW-1185">Reference proteome</keyword>
<dbReference type="Proteomes" id="UP000265520">
    <property type="component" value="Unassembled WGS sequence"/>
</dbReference>